<comment type="caution">
    <text evidence="1">The sequence shown here is derived from an EMBL/GenBank/DDBJ whole genome shotgun (WGS) entry which is preliminary data.</text>
</comment>
<proteinExistence type="predicted"/>
<evidence type="ECO:0000313" key="2">
    <source>
        <dbReference type="Proteomes" id="UP000309997"/>
    </source>
</evidence>
<evidence type="ECO:0000313" key="1">
    <source>
        <dbReference type="EMBL" id="KAL3572366.1"/>
    </source>
</evidence>
<protein>
    <submittedName>
        <fullName evidence="1">Uncharacterized protein</fullName>
    </submittedName>
</protein>
<organism evidence="1 2">
    <name type="scientific">Populus alba</name>
    <name type="common">White poplar</name>
    <dbReference type="NCBI Taxonomy" id="43335"/>
    <lineage>
        <taxon>Eukaryota</taxon>
        <taxon>Viridiplantae</taxon>
        <taxon>Streptophyta</taxon>
        <taxon>Embryophyta</taxon>
        <taxon>Tracheophyta</taxon>
        <taxon>Spermatophyta</taxon>
        <taxon>Magnoliopsida</taxon>
        <taxon>eudicotyledons</taxon>
        <taxon>Gunneridae</taxon>
        <taxon>Pentapetalae</taxon>
        <taxon>rosids</taxon>
        <taxon>fabids</taxon>
        <taxon>Malpighiales</taxon>
        <taxon>Salicaceae</taxon>
        <taxon>Saliceae</taxon>
        <taxon>Populus</taxon>
    </lineage>
</organism>
<dbReference type="Proteomes" id="UP000309997">
    <property type="component" value="Unassembled WGS sequence"/>
</dbReference>
<accession>A0ACC4B1H3</accession>
<keyword evidence="2" id="KW-1185">Reference proteome</keyword>
<name>A0ACC4B1H3_POPAL</name>
<dbReference type="EMBL" id="RCHU02000014">
    <property type="protein sequence ID" value="KAL3572366.1"/>
    <property type="molecule type" value="Genomic_DNA"/>
</dbReference>
<reference evidence="1 2" key="1">
    <citation type="journal article" date="2024" name="Plant Biotechnol. J.">
        <title>Genome and CRISPR/Cas9 system of a widespread forest tree (Populus alba) in the world.</title>
        <authorList>
            <person name="Liu Y.J."/>
            <person name="Jiang P.F."/>
            <person name="Han X.M."/>
            <person name="Li X.Y."/>
            <person name="Wang H.M."/>
            <person name="Wang Y.J."/>
            <person name="Wang X.X."/>
            <person name="Zeng Q.Y."/>
        </authorList>
    </citation>
    <scope>NUCLEOTIDE SEQUENCE [LARGE SCALE GENOMIC DNA]</scope>
    <source>
        <strain evidence="2">cv. PAL-ZL1</strain>
    </source>
</reference>
<sequence length="129" mass="14793">MPVKMSEVGPCYYSVLGLCKQASDSEIRDAYRKLALVRIYVLLSDKGKKRIYDAGMLGFLEDDDDEGFCDFVQEMVLMMEDVRSKEEGSTLEDLQALLMGMMTEDERVKSGLNWDAFQRTRKRTRLTGL</sequence>
<gene>
    <name evidence="1" type="ORF">D5086_026270</name>
</gene>